<accession>A0A139QYK0</accession>
<protein>
    <submittedName>
        <fullName evidence="1">Uncharacterized protein</fullName>
    </submittedName>
</protein>
<gene>
    <name evidence="1" type="ORF">SORDD25_01074</name>
</gene>
<dbReference type="Proteomes" id="UP000071369">
    <property type="component" value="Unassembled WGS sequence"/>
</dbReference>
<reference evidence="1 2" key="1">
    <citation type="submission" date="2016-01" db="EMBL/GenBank/DDBJ databases">
        <title>Highly variable Streptococcus oralis are common among viridans streptococci isolated from primates.</title>
        <authorList>
            <person name="Denapaite D."/>
            <person name="Rieger M."/>
            <person name="Koendgen S."/>
            <person name="Brueckner R."/>
            <person name="Ochigava I."/>
            <person name="Kappeler P."/>
            <person name="Maetz-Rensing K."/>
            <person name="Leendertz F."/>
            <person name="Hakenbeck R."/>
        </authorList>
    </citation>
    <scope>NUCLEOTIDE SEQUENCE [LARGE SCALE GENOMIC DNA]</scope>
    <source>
        <strain evidence="1 2">DD25</strain>
    </source>
</reference>
<evidence type="ECO:0000313" key="1">
    <source>
        <dbReference type="EMBL" id="KXU07617.1"/>
    </source>
</evidence>
<dbReference type="RefSeq" id="WP_061852921.1">
    <property type="nucleotide sequence ID" value="NZ_KQ970789.1"/>
</dbReference>
<dbReference type="EMBL" id="LQZC01000010">
    <property type="protein sequence ID" value="KXU07617.1"/>
    <property type="molecule type" value="Genomic_DNA"/>
</dbReference>
<dbReference type="PATRIC" id="fig|1303.86.peg.1102"/>
<evidence type="ECO:0000313" key="2">
    <source>
        <dbReference type="Proteomes" id="UP000071369"/>
    </source>
</evidence>
<comment type="caution">
    <text evidence="1">The sequence shown here is derived from an EMBL/GenBank/DDBJ whole genome shotgun (WGS) entry which is preliminary data.</text>
</comment>
<sequence length="226" mass="26331">MISDQNYKKLLDEFGDISSFAIYKESKNDDIATSDDISFEEAIRNNQKDFINPSNIILMVNPSAKREHSPDSNFSSFHHSNINDRHLRFLTMKSETFWRNLYGSYVTDLFPYVVESVMENLISGIKDDNNKDYRKQSYKKLIEQLEILSKDSEEDKLNIFVCGALSKSKRKDFIFFIEELIEEVSENSDLNIELSFYAVYHPGYQNLKKLIQGGCEKININLMSIK</sequence>
<proteinExistence type="predicted"/>
<organism evidence="1 2">
    <name type="scientific">Streptococcus oralis</name>
    <dbReference type="NCBI Taxonomy" id="1303"/>
    <lineage>
        <taxon>Bacteria</taxon>
        <taxon>Bacillati</taxon>
        <taxon>Bacillota</taxon>
        <taxon>Bacilli</taxon>
        <taxon>Lactobacillales</taxon>
        <taxon>Streptococcaceae</taxon>
        <taxon>Streptococcus</taxon>
    </lineage>
</organism>
<dbReference type="AlphaFoldDB" id="A0A139QYK0"/>
<name>A0A139QYK0_STROR</name>